<reference evidence="2" key="2">
    <citation type="submission" date="2021-08" db="EMBL/GenBank/DDBJ databases">
        <authorList>
            <person name="Tani A."/>
            <person name="Ola A."/>
            <person name="Ogura Y."/>
            <person name="Katsura K."/>
            <person name="Hayashi T."/>
        </authorList>
    </citation>
    <scope>NUCLEOTIDE SEQUENCE</scope>
    <source>
        <strain evidence="2">DSM 16372</strain>
    </source>
</reference>
<gene>
    <name evidence="2" type="ORF">BHAOGJBA_1589</name>
</gene>
<dbReference type="RefSeq" id="WP_156453823.1">
    <property type="nucleotide sequence ID" value="NZ_MLBT01000012.1"/>
</dbReference>
<reference evidence="2" key="1">
    <citation type="journal article" date="2016" name="Front. Microbiol.">
        <title>Genome Sequence of the Piezophilic, Mesophilic Sulfate-Reducing Bacterium Desulfovibrio indicus J2T.</title>
        <authorList>
            <person name="Cao J."/>
            <person name="Maignien L."/>
            <person name="Shao Z."/>
            <person name="Alain K."/>
            <person name="Jebbar M."/>
        </authorList>
    </citation>
    <scope>NUCLEOTIDE SEQUENCE</scope>
    <source>
        <strain evidence="2">DSM 16372</strain>
    </source>
</reference>
<comment type="caution">
    <text evidence="2">The sequence shown here is derived from an EMBL/GenBank/DDBJ whole genome shotgun (WGS) entry which is preliminary data.</text>
</comment>
<dbReference type="EMBL" id="BPQO01000005">
    <property type="protein sequence ID" value="GJD88078.1"/>
    <property type="molecule type" value="Genomic_DNA"/>
</dbReference>
<protein>
    <submittedName>
        <fullName evidence="2">Uncharacterized protein</fullName>
    </submittedName>
</protein>
<evidence type="ECO:0000256" key="1">
    <source>
        <dbReference type="SAM" id="MobiDB-lite"/>
    </source>
</evidence>
<dbReference type="AlphaFoldDB" id="A0AAV4ZIR2"/>
<feature type="compositionally biased region" description="Polar residues" evidence="1">
    <location>
        <begin position="1"/>
        <end position="12"/>
    </location>
</feature>
<feature type="compositionally biased region" description="Basic and acidic residues" evidence="1">
    <location>
        <begin position="15"/>
        <end position="37"/>
    </location>
</feature>
<feature type="region of interest" description="Disordered" evidence="1">
    <location>
        <begin position="1"/>
        <end position="37"/>
    </location>
</feature>
<accession>A0AAV4ZIR2</accession>
<dbReference type="Proteomes" id="UP001055247">
    <property type="component" value="Unassembled WGS sequence"/>
</dbReference>
<sequence length="78" mass="8518">MTMSFRFSSMGSEPSYERAREDGAAAPSELRRRTDGIRDANVLTADEAVALTRGIRARALKHPLPDSALTIRAERDAG</sequence>
<name>A0AAV4ZIR2_9HYPH</name>
<proteinExistence type="predicted"/>
<keyword evidence="3" id="KW-1185">Reference proteome</keyword>
<evidence type="ECO:0000313" key="3">
    <source>
        <dbReference type="Proteomes" id="UP001055247"/>
    </source>
</evidence>
<organism evidence="2 3">
    <name type="scientific">Methylobacterium hispanicum</name>
    <dbReference type="NCBI Taxonomy" id="270350"/>
    <lineage>
        <taxon>Bacteria</taxon>
        <taxon>Pseudomonadati</taxon>
        <taxon>Pseudomonadota</taxon>
        <taxon>Alphaproteobacteria</taxon>
        <taxon>Hyphomicrobiales</taxon>
        <taxon>Methylobacteriaceae</taxon>
        <taxon>Methylobacterium</taxon>
    </lineage>
</organism>
<evidence type="ECO:0000313" key="2">
    <source>
        <dbReference type="EMBL" id="GJD88078.1"/>
    </source>
</evidence>